<dbReference type="EMBL" id="CP001358">
    <property type="protein sequence ID" value="ACL48167.1"/>
    <property type="molecule type" value="Genomic_DNA"/>
</dbReference>
<dbReference type="Pfam" id="PF21830">
    <property type="entry name" value="DUF6890"/>
    <property type="match status" value="1"/>
</dbReference>
<dbReference type="InterPro" id="IPR054184">
    <property type="entry name" value="DUF6890"/>
</dbReference>
<gene>
    <name evidence="1" type="ordered locus">Ddes_0252</name>
</gene>
<sequence length="50" mass="5825">MSQIFVLCRKWFPGREIDVDCMAEAVFLERDYWEKMNIAVANGIAKAFNP</sequence>
<dbReference type="KEGG" id="dds:Ddes_0252"/>
<organism evidence="1">
    <name type="scientific">Desulfovibrio desulfuricans (strain ATCC 27774 / DSM 6949 / MB)</name>
    <dbReference type="NCBI Taxonomy" id="525146"/>
    <lineage>
        <taxon>Bacteria</taxon>
        <taxon>Pseudomonadati</taxon>
        <taxon>Thermodesulfobacteriota</taxon>
        <taxon>Desulfovibrionia</taxon>
        <taxon>Desulfovibrionales</taxon>
        <taxon>Desulfovibrionaceae</taxon>
        <taxon>Desulfovibrio</taxon>
    </lineage>
</organism>
<protein>
    <submittedName>
        <fullName evidence="1">Uncharacterized protein</fullName>
    </submittedName>
</protein>
<dbReference type="STRING" id="525146.Ddes_0252"/>
<accession>B8J330</accession>
<dbReference type="HOGENOM" id="CLU_210370_0_0_7"/>
<proteinExistence type="predicted"/>
<evidence type="ECO:0000313" key="1">
    <source>
        <dbReference type="EMBL" id="ACL48167.1"/>
    </source>
</evidence>
<name>B8J330_DESDA</name>
<dbReference type="AlphaFoldDB" id="B8J330"/>
<dbReference type="eggNOG" id="ENOG5031JUC">
    <property type="taxonomic scope" value="Bacteria"/>
</dbReference>
<reference evidence="1" key="1">
    <citation type="submission" date="2009-01" db="EMBL/GenBank/DDBJ databases">
        <title>Complete sequence of Desulfovibrio desulfuricans subsp. desulfuricans str. ATCC 27774.</title>
        <authorList>
            <consortium name="US DOE Joint Genome Institute"/>
            <person name="Lucas S."/>
            <person name="Copeland A."/>
            <person name="Lapidus A."/>
            <person name="Glavina del Rio T."/>
            <person name="Tice H."/>
            <person name="Bruce D."/>
            <person name="Goodwin L."/>
            <person name="Pitluck S."/>
            <person name="Sims D."/>
            <person name="Lu M."/>
            <person name="Kiss H."/>
            <person name="Meineke L."/>
            <person name="Brettin T."/>
            <person name="Detter J.C."/>
            <person name="Han C."/>
            <person name="Larimer F."/>
            <person name="Land M."/>
            <person name="Hauser L."/>
            <person name="Kyrpides N."/>
            <person name="Ovchinnikova G."/>
            <person name="Hazen T.C."/>
        </authorList>
    </citation>
    <scope>NUCLEOTIDE SEQUENCE [LARGE SCALE GENOMIC DNA]</scope>
    <source>
        <strain evidence="1">ATCC 27774</strain>
    </source>
</reference>